<dbReference type="GO" id="GO:0008381">
    <property type="term" value="F:mechanosensitive monoatomic ion channel activity"/>
    <property type="evidence" value="ECO:0007669"/>
    <property type="project" value="UniProtKB-ARBA"/>
</dbReference>
<dbReference type="EMBL" id="WTYC01000002">
    <property type="protein sequence ID" value="MXO47865.1"/>
    <property type="molecule type" value="Genomic_DNA"/>
</dbReference>
<protein>
    <submittedName>
        <fullName evidence="12">Mechanosensitive ion channel</fullName>
    </submittedName>
</protein>
<dbReference type="InterPro" id="IPR011014">
    <property type="entry name" value="MscS_channel_TM-2"/>
</dbReference>
<feature type="domain" description="Mechanosensitive ion channel MscS" evidence="9">
    <location>
        <begin position="159"/>
        <end position="229"/>
    </location>
</feature>
<evidence type="ECO:0000256" key="7">
    <source>
        <dbReference type="SAM" id="MobiDB-lite"/>
    </source>
</evidence>
<comment type="subcellular location">
    <subcellularLocation>
        <location evidence="1">Cell membrane</location>
        <topology evidence="1">Multi-pass membrane protein</topology>
    </subcellularLocation>
</comment>
<dbReference type="InterPro" id="IPR049142">
    <property type="entry name" value="MS_channel_1st"/>
</dbReference>
<dbReference type="InterPro" id="IPR023408">
    <property type="entry name" value="MscS_beta-dom_sf"/>
</dbReference>
<feature type="compositionally biased region" description="Low complexity" evidence="7">
    <location>
        <begin position="1"/>
        <end position="19"/>
    </location>
</feature>
<dbReference type="Proteomes" id="UP000448199">
    <property type="component" value="Unassembled WGS sequence"/>
</dbReference>
<dbReference type="AlphaFoldDB" id="A0A844XNX7"/>
<dbReference type="SUPFAM" id="SSF82689">
    <property type="entry name" value="Mechanosensitive channel protein MscS (YggB), C-terminal domain"/>
    <property type="match status" value="1"/>
</dbReference>
<accession>A0A844XNX7</accession>
<evidence type="ECO:0000256" key="8">
    <source>
        <dbReference type="SAM" id="Phobius"/>
    </source>
</evidence>
<feature type="domain" description="Mechanosensitive ion channel transmembrane helices 2/3" evidence="11">
    <location>
        <begin position="116"/>
        <end position="157"/>
    </location>
</feature>
<dbReference type="OrthoDB" id="9799209at2"/>
<evidence type="ECO:0000256" key="4">
    <source>
        <dbReference type="ARBA" id="ARBA00022692"/>
    </source>
</evidence>
<evidence type="ECO:0000259" key="11">
    <source>
        <dbReference type="Pfam" id="PF21088"/>
    </source>
</evidence>
<organism evidence="12 13">
    <name type="scientific">Qipengyuania vulgaris</name>
    <dbReference type="NCBI Taxonomy" id="291985"/>
    <lineage>
        <taxon>Bacteria</taxon>
        <taxon>Pseudomonadati</taxon>
        <taxon>Pseudomonadota</taxon>
        <taxon>Alphaproteobacteria</taxon>
        <taxon>Sphingomonadales</taxon>
        <taxon>Erythrobacteraceae</taxon>
        <taxon>Qipengyuania</taxon>
    </lineage>
</organism>
<dbReference type="Gene3D" id="2.30.30.60">
    <property type="match status" value="1"/>
</dbReference>
<feature type="domain" description="Mechanosensitive ion channel MscS C-terminal" evidence="10">
    <location>
        <begin position="241"/>
        <end position="321"/>
    </location>
</feature>
<keyword evidence="4 8" id="KW-0812">Transmembrane</keyword>
<feature type="region of interest" description="Disordered" evidence="7">
    <location>
        <begin position="1"/>
        <end position="21"/>
    </location>
</feature>
<dbReference type="Pfam" id="PF21082">
    <property type="entry name" value="MS_channel_3rd"/>
    <property type="match status" value="1"/>
</dbReference>
<keyword evidence="6 8" id="KW-0472">Membrane</keyword>
<dbReference type="GO" id="GO:0005886">
    <property type="term" value="C:plasma membrane"/>
    <property type="evidence" value="ECO:0007669"/>
    <property type="project" value="UniProtKB-SubCell"/>
</dbReference>
<feature type="transmembrane region" description="Helical" evidence="8">
    <location>
        <begin position="142"/>
        <end position="170"/>
    </location>
</feature>
<reference evidence="12 13" key="1">
    <citation type="submission" date="2019-12" db="EMBL/GenBank/DDBJ databases">
        <title>Genomic-based taxomic classification of the family Erythrobacteraceae.</title>
        <authorList>
            <person name="Xu L."/>
        </authorList>
    </citation>
    <scope>NUCLEOTIDE SEQUENCE [LARGE SCALE GENOMIC DNA]</scope>
    <source>
        <strain evidence="12 13">DSM 17792</strain>
    </source>
</reference>
<keyword evidence="5 8" id="KW-1133">Transmembrane helix</keyword>
<feature type="transmembrane region" description="Helical" evidence="8">
    <location>
        <begin position="113"/>
        <end position="136"/>
    </location>
</feature>
<comment type="similarity">
    <text evidence="2">Belongs to the MscS (TC 1.A.23) family.</text>
</comment>
<name>A0A844XNX7_9SPHN</name>
<dbReference type="Gene3D" id="3.30.70.100">
    <property type="match status" value="1"/>
</dbReference>
<dbReference type="SUPFAM" id="SSF82861">
    <property type="entry name" value="Mechanosensitive channel protein MscS (YggB), transmembrane region"/>
    <property type="match status" value="1"/>
</dbReference>
<dbReference type="InterPro" id="IPR010920">
    <property type="entry name" value="LSM_dom_sf"/>
</dbReference>
<proteinExistence type="inferred from homology"/>
<keyword evidence="3" id="KW-1003">Cell membrane</keyword>
<dbReference type="Pfam" id="PF00924">
    <property type="entry name" value="MS_channel_2nd"/>
    <property type="match status" value="1"/>
</dbReference>
<dbReference type="Gene3D" id="1.10.287.1260">
    <property type="match status" value="1"/>
</dbReference>
<evidence type="ECO:0000259" key="9">
    <source>
        <dbReference type="Pfam" id="PF00924"/>
    </source>
</evidence>
<comment type="caution">
    <text evidence="12">The sequence shown here is derived from an EMBL/GenBank/DDBJ whole genome shotgun (WGS) entry which is preliminary data.</text>
</comment>
<dbReference type="PANTHER" id="PTHR30347:SF1">
    <property type="entry name" value="MECHANOSENSITIVE CHANNEL MSCK"/>
    <property type="match status" value="1"/>
</dbReference>
<dbReference type="InterPro" id="IPR011066">
    <property type="entry name" value="MscS_channel_C_sf"/>
</dbReference>
<dbReference type="InterPro" id="IPR052702">
    <property type="entry name" value="MscS-like_channel"/>
</dbReference>
<dbReference type="RefSeq" id="WP_160727405.1">
    <property type="nucleotide sequence ID" value="NZ_WTYC01000002.1"/>
</dbReference>
<evidence type="ECO:0000259" key="10">
    <source>
        <dbReference type="Pfam" id="PF21082"/>
    </source>
</evidence>
<evidence type="ECO:0000256" key="3">
    <source>
        <dbReference type="ARBA" id="ARBA00022475"/>
    </source>
</evidence>
<evidence type="ECO:0000313" key="12">
    <source>
        <dbReference type="EMBL" id="MXO47865.1"/>
    </source>
</evidence>
<dbReference type="InterPro" id="IPR049278">
    <property type="entry name" value="MS_channel_C"/>
</dbReference>
<dbReference type="Pfam" id="PF21088">
    <property type="entry name" value="MS_channel_1st"/>
    <property type="match status" value="1"/>
</dbReference>
<feature type="transmembrane region" description="Helical" evidence="8">
    <location>
        <begin position="70"/>
        <end position="92"/>
    </location>
</feature>
<evidence type="ECO:0000256" key="6">
    <source>
        <dbReference type="ARBA" id="ARBA00023136"/>
    </source>
</evidence>
<evidence type="ECO:0000256" key="2">
    <source>
        <dbReference type="ARBA" id="ARBA00008017"/>
    </source>
</evidence>
<dbReference type="InterPro" id="IPR006685">
    <property type="entry name" value="MscS_channel_2nd"/>
</dbReference>
<dbReference type="SUPFAM" id="SSF50182">
    <property type="entry name" value="Sm-like ribonucleoproteins"/>
    <property type="match status" value="1"/>
</dbReference>
<dbReference type="PANTHER" id="PTHR30347">
    <property type="entry name" value="POTASSIUM CHANNEL RELATED"/>
    <property type="match status" value="1"/>
</dbReference>
<evidence type="ECO:0000256" key="1">
    <source>
        <dbReference type="ARBA" id="ARBA00004651"/>
    </source>
</evidence>
<keyword evidence="13" id="KW-1185">Reference proteome</keyword>
<sequence>MQGETPPADAPAAETTPVEQAWSLAEDAPEESSVAAAEGIREAVSSQNETVGSLLDTLDAVALSLGDMRISLFDIVIVAAILFGVIFFAWFASRLARRGVRRFTKLDETQQLLAEKILTIVVWSAAFFLGIDLLGIDLTALAVFSGAFGLAIGFGLQKTFGNLIAGIILLMDKSIKPSDVIAVTDMAGNETFGQIRKIGVRAVSITTRDQREYLIPNENLMINQVENWSYSSKNVRMQVLVGVSYEADMHLAEELMLEAAKSCERVLKAPPPTVWMSEYGDNSVNFTIHCWIRDPEDGVGNVRSAVLKKLWWLFKEHGVEIPFPQRDIHIRSSDQLERWFGTMAGQKSEPRD</sequence>
<evidence type="ECO:0000256" key="5">
    <source>
        <dbReference type="ARBA" id="ARBA00022989"/>
    </source>
</evidence>
<gene>
    <name evidence="12" type="ORF">GRI69_06315</name>
</gene>
<evidence type="ECO:0000313" key="13">
    <source>
        <dbReference type="Proteomes" id="UP000448199"/>
    </source>
</evidence>